<reference evidence="2" key="1">
    <citation type="submission" date="2016-12" db="EMBL/GenBank/DDBJ databases">
        <authorList>
            <person name="Brunel B."/>
        </authorList>
    </citation>
    <scope>NUCLEOTIDE SEQUENCE [LARGE SCALE GENOMIC DNA]</scope>
</reference>
<dbReference type="InterPro" id="IPR053714">
    <property type="entry name" value="Iso_Racemase_Enz_sf"/>
</dbReference>
<evidence type="ECO:0000313" key="1">
    <source>
        <dbReference type="EMBL" id="SJM30130.1"/>
    </source>
</evidence>
<gene>
    <name evidence="1" type="ORF">BQ8482_130029</name>
</gene>
<proteinExistence type="predicted"/>
<dbReference type="Gene3D" id="3.40.50.12500">
    <property type="match status" value="1"/>
</dbReference>
<dbReference type="AlphaFoldDB" id="A0A2P9AG84"/>
<evidence type="ECO:0000313" key="2">
    <source>
        <dbReference type="Proteomes" id="UP000245698"/>
    </source>
</evidence>
<protein>
    <submittedName>
        <fullName evidence="1">Asp/Glu/Hydantoin racemase family protein</fullName>
    </submittedName>
</protein>
<dbReference type="PANTHER" id="PTHR40267:SF1">
    <property type="entry name" value="BLR3294 PROTEIN"/>
    <property type="match status" value="1"/>
</dbReference>
<name>A0A2P9AG84_9HYPH</name>
<sequence>MAEKHETVRRFGRSNAATFDDGPGKYRIGLVALSNDYVTERDFMNMRPDDDVVIYTSRLANAPDCSLTSLREMAPRITEATSLLVPEGRLDVVAYSCTSGTAVMGYERVQELVHAGRPDVAFSTPLTASLAGLGRFSVRRVAVLTPYTDEVNDVIASNIEASGIEIAEFNSFNLSDNELMARITPDSIVRSALELDTSTADALFISCTAIRAVEVIEIIEAKIKKPVITAVQALFWQSLRLAGYDKPVPGYGRLLRLSQ</sequence>
<organism evidence="1 2">
    <name type="scientific">Mesorhizobium delmotii</name>
    <dbReference type="NCBI Taxonomy" id="1631247"/>
    <lineage>
        <taxon>Bacteria</taxon>
        <taxon>Pseudomonadati</taxon>
        <taxon>Pseudomonadota</taxon>
        <taxon>Alphaproteobacteria</taxon>
        <taxon>Hyphomicrobiales</taxon>
        <taxon>Phyllobacteriaceae</taxon>
        <taxon>Mesorhizobium</taxon>
    </lineage>
</organism>
<keyword evidence="2" id="KW-1185">Reference proteome</keyword>
<dbReference type="InterPro" id="IPR026286">
    <property type="entry name" value="MaiA/AMDase"/>
</dbReference>
<dbReference type="EMBL" id="FUIG01000019">
    <property type="protein sequence ID" value="SJM30130.1"/>
    <property type="molecule type" value="Genomic_DNA"/>
</dbReference>
<accession>A0A2P9AG84</accession>
<dbReference type="RefSeq" id="WP_244602734.1">
    <property type="nucleotide sequence ID" value="NZ_FUIG01000019.1"/>
</dbReference>
<dbReference type="PANTHER" id="PTHR40267">
    <property type="entry name" value="BLR3294 PROTEIN"/>
    <property type="match status" value="1"/>
</dbReference>
<dbReference type="Pfam" id="PF17645">
    <property type="entry name" value="Amdase"/>
    <property type="match status" value="1"/>
</dbReference>
<dbReference type="Proteomes" id="UP000245698">
    <property type="component" value="Unassembled WGS sequence"/>
</dbReference>
<dbReference type="PIRSF" id="PIRSF015736">
    <property type="entry name" value="MI"/>
    <property type="match status" value="1"/>
</dbReference>